<dbReference type="Pfam" id="PF16119">
    <property type="entry name" value="DUF4835"/>
    <property type="match status" value="1"/>
</dbReference>
<accession>A0A506PFC1</accession>
<dbReference type="Proteomes" id="UP000317332">
    <property type="component" value="Unassembled WGS sequence"/>
</dbReference>
<dbReference type="AlphaFoldDB" id="A0A506PFC1"/>
<keyword evidence="2" id="KW-1185">Reference proteome</keyword>
<proteinExistence type="predicted"/>
<name>A0A506PFC1_9FLAO</name>
<protein>
    <submittedName>
        <fullName evidence="1">DUF4835 family protein</fullName>
    </submittedName>
</protein>
<reference evidence="1 2" key="1">
    <citation type="submission" date="2019-06" db="EMBL/GenBank/DDBJ databases">
        <title>Flavobacteriaceae Paucihalobacterium erythroidium CWB-1, complete genome.</title>
        <authorList>
            <person name="Wu S."/>
        </authorList>
    </citation>
    <scope>NUCLEOTIDE SEQUENCE [LARGE SCALE GENOMIC DNA]</scope>
    <source>
        <strain evidence="1 2">CWB-1</strain>
    </source>
</reference>
<evidence type="ECO:0000313" key="2">
    <source>
        <dbReference type="Proteomes" id="UP000317332"/>
    </source>
</evidence>
<gene>
    <name evidence="1" type="ORF">FJ651_12035</name>
</gene>
<organism evidence="1 2">
    <name type="scientific">Paucihalobacter ruber</name>
    <dbReference type="NCBI Taxonomy" id="2567861"/>
    <lineage>
        <taxon>Bacteria</taxon>
        <taxon>Pseudomonadati</taxon>
        <taxon>Bacteroidota</taxon>
        <taxon>Flavobacteriia</taxon>
        <taxon>Flavobacteriales</taxon>
        <taxon>Flavobacteriaceae</taxon>
        <taxon>Paucihalobacter</taxon>
    </lineage>
</organism>
<comment type="caution">
    <text evidence="1">The sequence shown here is derived from an EMBL/GenBank/DDBJ whole genome shotgun (WGS) entry which is preliminary data.</text>
</comment>
<dbReference type="OrthoDB" id="9773381at2"/>
<sequence length="295" mass="33996">MRNFFILIAVFFSVQLMSQELNCKVVVDAQRTANQNIQIFKALEKQLTEFINNTKWTNKTYKAQEKINCNMVINVQNYDSNFFTATLQVQASRPVYNSAYTTPIYNFNDRDFSFEYLEFQNLVYNPNQFESNLISVITFHIYMILGMDADTFSNNGGDEYFVQAQTIANYSQQSNAKGWSLQDGLQTRFALIDNILSPTFAEVRSTMYSYHIQGLDQMSANPMKAKQVIASLLPELDKMNRRRPNSFLMRVFLDAKADEIAQIFSGGPSVNISEVLETLNRIGPTYTRQWSSIKF</sequence>
<dbReference type="RefSeq" id="WP_140990786.1">
    <property type="nucleotide sequence ID" value="NZ_VHIQ01000006.1"/>
</dbReference>
<evidence type="ECO:0000313" key="1">
    <source>
        <dbReference type="EMBL" id="TPV32289.1"/>
    </source>
</evidence>
<dbReference type="EMBL" id="VHIQ01000006">
    <property type="protein sequence ID" value="TPV32289.1"/>
    <property type="molecule type" value="Genomic_DNA"/>
</dbReference>
<dbReference type="InterPro" id="IPR032274">
    <property type="entry name" value="DUF4835"/>
</dbReference>